<reference evidence="3" key="1">
    <citation type="journal article" date="2021" name="PeerJ">
        <title>Extensive microbial diversity within the chicken gut microbiome revealed by metagenomics and culture.</title>
        <authorList>
            <person name="Gilroy R."/>
            <person name="Ravi A."/>
            <person name="Getino M."/>
            <person name="Pursley I."/>
            <person name="Horton D.L."/>
            <person name="Alikhan N.F."/>
            <person name="Baker D."/>
            <person name="Gharbi K."/>
            <person name="Hall N."/>
            <person name="Watson M."/>
            <person name="Adriaenssens E.M."/>
            <person name="Foster-Nyarko E."/>
            <person name="Jarju S."/>
            <person name="Secka A."/>
            <person name="Antonio M."/>
            <person name="Oren A."/>
            <person name="Chaudhuri R.R."/>
            <person name="La Ragione R."/>
            <person name="Hildebrand F."/>
            <person name="Pallen M.J."/>
        </authorList>
    </citation>
    <scope>NUCLEOTIDE SEQUENCE</scope>
    <source>
        <strain evidence="3">12435</strain>
    </source>
</reference>
<keyword evidence="1" id="KW-0472">Membrane</keyword>
<accession>A0A9D1PZE5</accession>
<proteinExistence type="predicted"/>
<evidence type="ECO:0000313" key="3">
    <source>
        <dbReference type="EMBL" id="HIW02424.1"/>
    </source>
</evidence>
<dbReference type="Pfam" id="PF07670">
    <property type="entry name" value="Gate"/>
    <property type="match status" value="1"/>
</dbReference>
<feature type="transmembrane region" description="Helical" evidence="1">
    <location>
        <begin position="122"/>
        <end position="141"/>
    </location>
</feature>
<feature type="domain" description="Nucleoside transporter/FeoB GTPase Gate" evidence="2">
    <location>
        <begin position="43"/>
        <end position="142"/>
    </location>
</feature>
<evidence type="ECO:0000259" key="2">
    <source>
        <dbReference type="Pfam" id="PF07670"/>
    </source>
</evidence>
<dbReference type="AlphaFoldDB" id="A0A9D1PZE5"/>
<sequence length="200" mass="20990">MSIIWLIIMLLSIATLLLCDPAAVLEAMITGANGAVSLALTLVALYGIWLGLFEVLESTGIADRLARLLRPLVRRLMPGESRETEKYVSMNISANLLGLGNAATPMAINAVRTMKRDSSRTGVATTNMIMLTVISATSLQIFPSTVVSLRAAHGSADPAGFLPACIVATVTSTVIGILAVKLLAKLFAAVSARRAAKRAA</sequence>
<dbReference type="EMBL" id="DXHS01000065">
    <property type="protein sequence ID" value="HIW02424.1"/>
    <property type="molecule type" value="Genomic_DNA"/>
</dbReference>
<evidence type="ECO:0000313" key="4">
    <source>
        <dbReference type="Proteomes" id="UP000823990"/>
    </source>
</evidence>
<feature type="transmembrane region" description="Helical" evidence="1">
    <location>
        <begin position="35"/>
        <end position="56"/>
    </location>
</feature>
<reference evidence="3" key="2">
    <citation type="submission" date="2021-04" db="EMBL/GenBank/DDBJ databases">
        <authorList>
            <person name="Gilroy R."/>
        </authorList>
    </citation>
    <scope>NUCLEOTIDE SEQUENCE</scope>
    <source>
        <strain evidence="3">12435</strain>
    </source>
</reference>
<dbReference type="Proteomes" id="UP000823990">
    <property type="component" value="Unassembled WGS sequence"/>
</dbReference>
<keyword evidence="1" id="KW-1133">Transmembrane helix</keyword>
<gene>
    <name evidence="3" type="ORF">H9892_03710</name>
</gene>
<evidence type="ECO:0000256" key="1">
    <source>
        <dbReference type="SAM" id="Phobius"/>
    </source>
</evidence>
<feature type="transmembrane region" description="Helical" evidence="1">
    <location>
        <begin position="161"/>
        <end position="184"/>
    </location>
</feature>
<name>A0A9D1PZE5_9FIRM</name>
<keyword evidence="1" id="KW-0812">Transmembrane</keyword>
<organism evidence="3 4">
    <name type="scientific">Candidatus Protoclostridium stercorigallinarum</name>
    <dbReference type="NCBI Taxonomy" id="2838741"/>
    <lineage>
        <taxon>Bacteria</taxon>
        <taxon>Bacillati</taxon>
        <taxon>Bacillota</taxon>
        <taxon>Clostridia</taxon>
        <taxon>Candidatus Protoclostridium</taxon>
    </lineage>
</organism>
<protein>
    <submittedName>
        <fullName evidence="3">Spore maturation protein A</fullName>
    </submittedName>
</protein>
<comment type="caution">
    <text evidence="3">The sequence shown here is derived from an EMBL/GenBank/DDBJ whole genome shotgun (WGS) entry which is preliminary data.</text>
</comment>
<dbReference type="InterPro" id="IPR011642">
    <property type="entry name" value="Gate_dom"/>
</dbReference>